<comment type="caution">
    <text evidence="3">The sequence shown here is derived from an EMBL/GenBank/DDBJ whole genome shotgun (WGS) entry which is preliminary data.</text>
</comment>
<evidence type="ECO:0000313" key="3">
    <source>
        <dbReference type="EMBL" id="TLK21822.1"/>
    </source>
</evidence>
<keyword evidence="1" id="KW-0472">Membrane</keyword>
<feature type="transmembrane region" description="Helical" evidence="1">
    <location>
        <begin position="28"/>
        <end position="46"/>
    </location>
</feature>
<dbReference type="EMBL" id="VBRC01000020">
    <property type="protein sequence ID" value="TLK21822.1"/>
    <property type="molecule type" value="Genomic_DNA"/>
</dbReference>
<keyword evidence="5" id="KW-1185">Reference proteome</keyword>
<dbReference type="Proteomes" id="UP000536909">
    <property type="component" value="Unassembled WGS sequence"/>
</dbReference>
<gene>
    <name evidence="3" type="ORF">FCS05_18740</name>
    <name evidence="2" type="ORF">HNQ10_004085</name>
</gene>
<evidence type="ECO:0000313" key="2">
    <source>
        <dbReference type="EMBL" id="MBB5297214.1"/>
    </source>
</evidence>
<name>A0AAJ5F1L8_9DEIO</name>
<dbReference type="Proteomes" id="UP000308000">
    <property type="component" value="Unassembled WGS sequence"/>
</dbReference>
<evidence type="ECO:0000313" key="4">
    <source>
        <dbReference type="Proteomes" id="UP000308000"/>
    </source>
</evidence>
<organism evidence="3 4">
    <name type="scientific">Deinococcus metallilatus</name>
    <dbReference type="NCBI Taxonomy" id="1211322"/>
    <lineage>
        <taxon>Bacteria</taxon>
        <taxon>Thermotogati</taxon>
        <taxon>Deinococcota</taxon>
        <taxon>Deinococci</taxon>
        <taxon>Deinococcales</taxon>
        <taxon>Deinococcaceae</taxon>
        <taxon>Deinococcus</taxon>
    </lineage>
</organism>
<reference evidence="2 5" key="2">
    <citation type="submission" date="2020-08" db="EMBL/GenBank/DDBJ databases">
        <title>Genomic Encyclopedia of Type Strains, Phase IV (KMG-IV): sequencing the most valuable type-strain genomes for metagenomic binning, comparative biology and taxonomic classification.</title>
        <authorList>
            <person name="Goeker M."/>
        </authorList>
    </citation>
    <scope>NUCLEOTIDE SEQUENCE [LARGE SCALE GENOMIC DNA]</scope>
    <source>
        <strain evidence="2 5">DSM 105434</strain>
    </source>
</reference>
<protein>
    <submittedName>
        <fullName evidence="3">Uncharacterized protein</fullName>
    </submittedName>
</protein>
<dbReference type="RefSeq" id="WP_129117486.1">
    <property type="nucleotide sequence ID" value="NZ_BSUI01000036.1"/>
</dbReference>
<keyword evidence="1" id="KW-1133">Transmembrane helix</keyword>
<evidence type="ECO:0000313" key="5">
    <source>
        <dbReference type="Proteomes" id="UP000536909"/>
    </source>
</evidence>
<reference evidence="3 4" key="1">
    <citation type="submission" date="2019-04" db="EMBL/GenBank/DDBJ databases">
        <title>Deinococcus metalilatus MA1002 mutant No.5.</title>
        <authorList>
            <person name="Park W."/>
            <person name="Park C."/>
        </authorList>
    </citation>
    <scope>NUCLEOTIDE SEQUENCE [LARGE SCALE GENOMIC DNA]</scope>
    <source>
        <strain evidence="3 4">MA1002-m5</strain>
    </source>
</reference>
<evidence type="ECO:0000256" key="1">
    <source>
        <dbReference type="SAM" id="Phobius"/>
    </source>
</evidence>
<keyword evidence="1" id="KW-0812">Transmembrane</keyword>
<sequence length="124" mass="13774">MSDLIVIGSAFYVSTLLAAKFFVSPAPKLLFTLIAVVLAWAINFGVKKRLLPYPGIVEHFVNWWFGGVDHYVPDVDEKPIPLVVTREMQVGEAVTKAATTVKIKKPRAVRRKRVQAQEAGRVQG</sequence>
<accession>A0AAJ5F1L8</accession>
<dbReference type="EMBL" id="JACHFV010000019">
    <property type="protein sequence ID" value="MBB5297214.1"/>
    <property type="molecule type" value="Genomic_DNA"/>
</dbReference>
<dbReference type="AlphaFoldDB" id="A0AAJ5F1L8"/>
<proteinExistence type="predicted"/>